<dbReference type="Pfam" id="PF19335">
    <property type="entry name" value="HMBD"/>
    <property type="match status" value="1"/>
</dbReference>
<sequence>MKIVRISFIAAALFALVPLASQAQHSHKPGTAAHGHQAAGESHAHKSPHGGIVRTAGKYHIELVQQASEVHVYLLDANEKALPLDRSTGTAMLLSTAGKTSSVKLTPTGDHFVAAVPAGTTLRTAIVSLKANGSSLSARFEKLDKAAKSTKAVSAAYTCPMNCEGSASDKPGSCPKCGMALVKKS</sequence>
<dbReference type="Proteomes" id="UP001500454">
    <property type="component" value="Unassembled WGS sequence"/>
</dbReference>
<proteinExistence type="predicted"/>
<keyword evidence="5" id="KW-1185">Reference proteome</keyword>
<evidence type="ECO:0000256" key="1">
    <source>
        <dbReference type="SAM" id="MobiDB-lite"/>
    </source>
</evidence>
<keyword evidence="2" id="KW-0732">Signal</keyword>
<comment type="caution">
    <text evidence="4">The sequence shown here is derived from an EMBL/GenBank/DDBJ whole genome shotgun (WGS) entry which is preliminary data.</text>
</comment>
<dbReference type="EMBL" id="BAABHA010000011">
    <property type="protein sequence ID" value="GAA4388676.1"/>
    <property type="molecule type" value="Genomic_DNA"/>
</dbReference>
<evidence type="ECO:0000313" key="4">
    <source>
        <dbReference type="EMBL" id="GAA4388676.1"/>
    </source>
</evidence>
<evidence type="ECO:0000256" key="2">
    <source>
        <dbReference type="SAM" id="SignalP"/>
    </source>
</evidence>
<feature type="chain" id="PRO_5047127430" description="Heavy metal binding domain-containing protein" evidence="2">
    <location>
        <begin position="24"/>
        <end position="185"/>
    </location>
</feature>
<name>A0ABP8JCN8_9BACT</name>
<gene>
    <name evidence="4" type="ORF">GCM10023186_35410</name>
</gene>
<accession>A0ABP8JCN8</accession>
<protein>
    <recommendedName>
        <fullName evidence="3">Heavy metal binding domain-containing protein</fullName>
    </recommendedName>
</protein>
<feature type="region of interest" description="Disordered" evidence="1">
    <location>
        <begin position="26"/>
        <end position="51"/>
    </location>
</feature>
<evidence type="ECO:0000259" key="3">
    <source>
        <dbReference type="Pfam" id="PF19335"/>
    </source>
</evidence>
<dbReference type="InterPro" id="IPR045800">
    <property type="entry name" value="HMBD"/>
</dbReference>
<feature type="signal peptide" evidence="2">
    <location>
        <begin position="1"/>
        <end position="23"/>
    </location>
</feature>
<organism evidence="4 5">
    <name type="scientific">Hymenobacter koreensis</name>
    <dbReference type="NCBI Taxonomy" id="1084523"/>
    <lineage>
        <taxon>Bacteria</taxon>
        <taxon>Pseudomonadati</taxon>
        <taxon>Bacteroidota</taxon>
        <taxon>Cytophagia</taxon>
        <taxon>Cytophagales</taxon>
        <taxon>Hymenobacteraceae</taxon>
        <taxon>Hymenobacter</taxon>
    </lineage>
</organism>
<reference evidence="5" key="1">
    <citation type="journal article" date="2019" name="Int. J. Syst. Evol. Microbiol.">
        <title>The Global Catalogue of Microorganisms (GCM) 10K type strain sequencing project: providing services to taxonomists for standard genome sequencing and annotation.</title>
        <authorList>
            <consortium name="The Broad Institute Genomics Platform"/>
            <consortium name="The Broad Institute Genome Sequencing Center for Infectious Disease"/>
            <person name="Wu L."/>
            <person name="Ma J."/>
        </authorList>
    </citation>
    <scope>NUCLEOTIDE SEQUENCE [LARGE SCALE GENOMIC DNA]</scope>
    <source>
        <strain evidence="5">JCM 17924</strain>
    </source>
</reference>
<evidence type="ECO:0000313" key="5">
    <source>
        <dbReference type="Proteomes" id="UP001500454"/>
    </source>
</evidence>
<dbReference type="RefSeq" id="WP_345226514.1">
    <property type="nucleotide sequence ID" value="NZ_BAABHA010000011.1"/>
</dbReference>
<feature type="domain" description="Heavy metal binding" evidence="3">
    <location>
        <begin position="157"/>
        <end position="184"/>
    </location>
</feature>